<dbReference type="RefSeq" id="XP_030851429.1">
    <property type="nucleotide sequence ID" value="XM_030995569.1"/>
</dbReference>
<dbReference type="AlphaFoldDB" id="A0A7M7PK31"/>
<evidence type="ECO:0000256" key="2">
    <source>
        <dbReference type="SAM" id="Phobius"/>
    </source>
</evidence>
<evidence type="ECO:0008006" key="5">
    <source>
        <dbReference type="Google" id="ProtNLM"/>
    </source>
</evidence>
<accession>A0A7M7PK31</accession>
<keyword evidence="2" id="KW-0812">Transmembrane</keyword>
<organism evidence="3 4">
    <name type="scientific">Strongylocentrotus purpuratus</name>
    <name type="common">Purple sea urchin</name>
    <dbReference type="NCBI Taxonomy" id="7668"/>
    <lineage>
        <taxon>Eukaryota</taxon>
        <taxon>Metazoa</taxon>
        <taxon>Echinodermata</taxon>
        <taxon>Eleutherozoa</taxon>
        <taxon>Echinozoa</taxon>
        <taxon>Echinoidea</taxon>
        <taxon>Euechinoidea</taxon>
        <taxon>Echinacea</taxon>
        <taxon>Camarodonta</taxon>
        <taxon>Echinidea</taxon>
        <taxon>Strongylocentrotidae</taxon>
        <taxon>Strongylocentrotus</taxon>
    </lineage>
</organism>
<keyword evidence="4" id="KW-1185">Reference proteome</keyword>
<evidence type="ECO:0000313" key="3">
    <source>
        <dbReference type="EnsemblMetazoa" id="XP_030851429"/>
    </source>
</evidence>
<keyword evidence="2" id="KW-1133">Transmembrane helix</keyword>
<proteinExistence type="predicted"/>
<name>A0A7M7PK31_STRPU</name>
<protein>
    <recommendedName>
        <fullName evidence="5">Sushi domain-containing protein</fullName>
    </recommendedName>
</protein>
<reference evidence="4" key="1">
    <citation type="submission" date="2015-02" db="EMBL/GenBank/DDBJ databases">
        <title>Genome sequencing for Strongylocentrotus purpuratus.</title>
        <authorList>
            <person name="Murali S."/>
            <person name="Liu Y."/>
            <person name="Vee V."/>
            <person name="English A."/>
            <person name="Wang M."/>
            <person name="Skinner E."/>
            <person name="Han Y."/>
            <person name="Muzny D.M."/>
            <person name="Worley K.C."/>
            <person name="Gibbs R.A."/>
        </authorList>
    </citation>
    <scope>NUCLEOTIDE SEQUENCE</scope>
</reference>
<evidence type="ECO:0000256" key="1">
    <source>
        <dbReference type="SAM" id="MobiDB-lite"/>
    </source>
</evidence>
<dbReference type="KEGG" id="spu:105447342"/>
<dbReference type="GeneID" id="105447342"/>
<keyword evidence="2" id="KW-0472">Membrane</keyword>
<feature type="region of interest" description="Disordered" evidence="1">
    <location>
        <begin position="123"/>
        <end position="165"/>
    </location>
</feature>
<reference evidence="3" key="2">
    <citation type="submission" date="2021-01" db="UniProtKB">
        <authorList>
            <consortium name="EnsemblMetazoa"/>
        </authorList>
    </citation>
    <scope>IDENTIFICATION</scope>
</reference>
<dbReference type="EnsemblMetazoa" id="XM_030995569">
    <property type="protein sequence ID" value="XP_030851429"/>
    <property type="gene ID" value="LOC105447342"/>
</dbReference>
<feature type="transmembrane region" description="Helical" evidence="2">
    <location>
        <begin position="87"/>
        <end position="107"/>
    </location>
</feature>
<sequence length="208" mass="23298">MVYCKFNDASFFTFLFSEVICLLPNEPFSHVVMALSVYRGNDFVTIQCDDKEEYVIWQCNGTSGNWIQLANLDCRPEPEVRGLSTGVIIGIVIGIVVVIGMIFCFLYKMAYMKPRGHQGILNQGGDFVPQESRDTSGSTELTARPIRTDTLPPPPTFTPNHGIVPREPPRFIQISGFQVRENPGGDFVQPEIGDAPYCRQIIRTESET</sequence>
<dbReference type="InParanoid" id="A0A7M7PK31"/>
<evidence type="ECO:0000313" key="4">
    <source>
        <dbReference type="Proteomes" id="UP000007110"/>
    </source>
</evidence>
<dbReference type="Proteomes" id="UP000007110">
    <property type="component" value="Unassembled WGS sequence"/>
</dbReference>